<evidence type="ECO:0000256" key="5">
    <source>
        <dbReference type="ARBA" id="ARBA00023136"/>
    </source>
</evidence>
<dbReference type="RefSeq" id="WP_170152626.1">
    <property type="nucleotide sequence ID" value="NZ_QTUC01000001.1"/>
</dbReference>
<feature type="transmembrane region" description="Helical" evidence="6">
    <location>
        <begin position="160"/>
        <end position="179"/>
    </location>
</feature>
<evidence type="ECO:0000256" key="6">
    <source>
        <dbReference type="SAM" id="Phobius"/>
    </source>
</evidence>
<dbReference type="AlphaFoldDB" id="A0A3D9VHG4"/>
<evidence type="ECO:0000313" key="7">
    <source>
        <dbReference type="EMBL" id="REF37634.1"/>
    </source>
</evidence>
<feature type="transmembrane region" description="Helical" evidence="6">
    <location>
        <begin position="50"/>
        <end position="76"/>
    </location>
</feature>
<comment type="subcellular location">
    <subcellularLocation>
        <location evidence="1">Cell membrane</location>
        <topology evidence="1">Multi-pass membrane protein</topology>
    </subcellularLocation>
</comment>
<dbReference type="EMBL" id="QTUC01000001">
    <property type="protein sequence ID" value="REF37634.1"/>
    <property type="molecule type" value="Genomic_DNA"/>
</dbReference>
<keyword evidence="3 6" id="KW-0812">Transmembrane</keyword>
<reference evidence="7 8" key="1">
    <citation type="submission" date="2018-08" db="EMBL/GenBank/DDBJ databases">
        <title>Sequencing the genomes of 1000 actinobacteria strains.</title>
        <authorList>
            <person name="Klenk H.-P."/>
        </authorList>
    </citation>
    <scope>NUCLEOTIDE SEQUENCE [LARGE SCALE GENOMIC DNA]</scope>
    <source>
        <strain evidence="7 8">DSM 22891</strain>
    </source>
</reference>
<dbReference type="Proteomes" id="UP000256485">
    <property type="component" value="Unassembled WGS sequence"/>
</dbReference>
<organism evidence="7 8">
    <name type="scientific">Thermasporomyces composti</name>
    <dbReference type="NCBI Taxonomy" id="696763"/>
    <lineage>
        <taxon>Bacteria</taxon>
        <taxon>Bacillati</taxon>
        <taxon>Actinomycetota</taxon>
        <taxon>Actinomycetes</taxon>
        <taxon>Propionibacteriales</taxon>
        <taxon>Nocardioidaceae</taxon>
        <taxon>Thermasporomyces</taxon>
    </lineage>
</organism>
<evidence type="ECO:0000313" key="8">
    <source>
        <dbReference type="Proteomes" id="UP000256485"/>
    </source>
</evidence>
<keyword evidence="2" id="KW-1003">Cell membrane</keyword>
<dbReference type="GO" id="GO:0005886">
    <property type="term" value="C:plasma membrane"/>
    <property type="evidence" value="ECO:0007669"/>
    <property type="project" value="UniProtKB-SubCell"/>
</dbReference>
<evidence type="ECO:0000256" key="1">
    <source>
        <dbReference type="ARBA" id="ARBA00004651"/>
    </source>
</evidence>
<feature type="transmembrane region" description="Helical" evidence="6">
    <location>
        <begin position="19"/>
        <end position="38"/>
    </location>
</feature>
<feature type="transmembrane region" description="Helical" evidence="6">
    <location>
        <begin position="130"/>
        <end position="153"/>
    </location>
</feature>
<evidence type="ECO:0000256" key="3">
    <source>
        <dbReference type="ARBA" id="ARBA00022692"/>
    </source>
</evidence>
<evidence type="ECO:0008006" key="9">
    <source>
        <dbReference type="Google" id="ProtNLM"/>
    </source>
</evidence>
<evidence type="ECO:0000256" key="4">
    <source>
        <dbReference type="ARBA" id="ARBA00022989"/>
    </source>
</evidence>
<keyword evidence="8" id="KW-1185">Reference proteome</keyword>
<proteinExistence type="predicted"/>
<protein>
    <recommendedName>
        <fullName evidence="9">Lysylphosphatidylglycerol synthase-like protein</fullName>
    </recommendedName>
</protein>
<accession>A0A3D9VHG4</accession>
<sequence>MAAFQSVTSVVLRILASRVVRVTFVVASVTLGVVAVVTEWDDIRPALARLSLPLLGTAFVATLGGLMASMVMWRLLLAGLGSALPYRVAARVLFVSQLGKYLPGSVWPALAQMELGRDHGVPRRRSMTVFALLMLFSLTSGLVVASGTLPLAATEETRRFWWALLLTPVLLAIVHPRVLNPLLDWLLRLVRRPQLERPVTWVMSAQATLVGVIQWLCYGLHTWLLAVALGADPLPTLPLAVGGFALAWCVGYLVVITPAGLGVREVALVAALSPVLAPADALVLAIASRAIVTVADLVVAGSSAVSMRAARADEPSTS</sequence>
<gene>
    <name evidence="7" type="ORF">DFJ64_3080</name>
</gene>
<dbReference type="Pfam" id="PF03706">
    <property type="entry name" value="LPG_synthase_TM"/>
    <property type="match status" value="1"/>
</dbReference>
<keyword evidence="5 6" id="KW-0472">Membrane</keyword>
<keyword evidence="4 6" id="KW-1133">Transmembrane helix</keyword>
<feature type="transmembrane region" description="Helical" evidence="6">
    <location>
        <begin position="237"/>
        <end position="261"/>
    </location>
</feature>
<dbReference type="InterPro" id="IPR022791">
    <property type="entry name" value="L-PG_synthase/AglD"/>
</dbReference>
<evidence type="ECO:0000256" key="2">
    <source>
        <dbReference type="ARBA" id="ARBA00022475"/>
    </source>
</evidence>
<name>A0A3D9VHG4_THECX</name>
<feature type="transmembrane region" description="Helical" evidence="6">
    <location>
        <begin position="199"/>
        <end position="225"/>
    </location>
</feature>
<comment type="caution">
    <text evidence="7">The sequence shown here is derived from an EMBL/GenBank/DDBJ whole genome shotgun (WGS) entry which is preliminary data.</text>
</comment>